<dbReference type="SMART" id="SM00642">
    <property type="entry name" value="Aamy"/>
    <property type="match status" value="1"/>
</dbReference>
<dbReference type="CDD" id="cd11318">
    <property type="entry name" value="AmyAc_bac_fung_AmyA"/>
    <property type="match status" value="1"/>
</dbReference>
<feature type="binding site" evidence="8">
    <location>
        <position position="238"/>
    </location>
    <ligand>
        <name>Ca(2+)</name>
        <dbReference type="ChEBI" id="CHEBI:29108"/>
        <label>1</label>
    </ligand>
</feature>
<dbReference type="SUPFAM" id="SSF51011">
    <property type="entry name" value="Glycosyl hydrolase domain"/>
    <property type="match status" value="1"/>
</dbReference>
<feature type="domain" description="Glycosyl hydrolase family 13 catalytic" evidence="9">
    <location>
        <begin position="4"/>
        <end position="413"/>
    </location>
</feature>
<keyword evidence="6" id="KW-0326">Glycosidase</keyword>
<dbReference type="Gene3D" id="2.40.30.140">
    <property type="match status" value="1"/>
</dbReference>
<dbReference type="PANTHER" id="PTHR43447">
    <property type="entry name" value="ALPHA-AMYLASE"/>
    <property type="match status" value="1"/>
</dbReference>
<evidence type="ECO:0000313" key="11">
    <source>
        <dbReference type="Proteomes" id="UP000183816"/>
    </source>
</evidence>
<evidence type="ECO:0000256" key="5">
    <source>
        <dbReference type="ARBA" id="ARBA00023277"/>
    </source>
</evidence>
<evidence type="ECO:0000256" key="1">
    <source>
        <dbReference type="ARBA" id="ARBA00001913"/>
    </source>
</evidence>
<feature type="binding site" evidence="8">
    <location>
        <position position="103"/>
    </location>
    <ligand>
        <name>Ca(2+)</name>
        <dbReference type="ChEBI" id="CHEBI:29108"/>
        <label>1</label>
    </ligand>
</feature>
<dbReference type="AlphaFoldDB" id="A0A1H0MQU7"/>
<dbReference type="Gene3D" id="3.20.20.80">
    <property type="entry name" value="Glycosidases"/>
    <property type="match status" value="1"/>
</dbReference>
<proteinExistence type="inferred from homology"/>
<dbReference type="SUPFAM" id="SSF51445">
    <property type="entry name" value="(Trans)glycosidases"/>
    <property type="match status" value="1"/>
</dbReference>
<evidence type="ECO:0000256" key="7">
    <source>
        <dbReference type="PIRSR" id="PIRSR001021-1"/>
    </source>
</evidence>
<dbReference type="InterPro" id="IPR013776">
    <property type="entry name" value="A-amylase_thermo"/>
</dbReference>
<evidence type="ECO:0000256" key="8">
    <source>
        <dbReference type="PIRSR" id="PIRSR001021-2"/>
    </source>
</evidence>
<keyword evidence="5" id="KW-0119">Carbohydrate metabolism</keyword>
<keyword evidence="3 8" id="KW-0479">Metal-binding</keyword>
<evidence type="ECO:0000256" key="4">
    <source>
        <dbReference type="ARBA" id="ARBA00022801"/>
    </source>
</evidence>
<sequence length="485" mass="55691">MINETLMQYFEWYLPNDGKHWKRLAADAPSLAQKGITKIWMPPAFKATHDGDVGYGVYDLFDLGEFNQKGSIRTKYGTKAEYLDAIAALKNNGIKPLADVILNHKAAADHTETFNVVEVAPDDRTKVISQPFEIEGWTNFTFDGRNHTYNDFEWHWYHFTGTDYDVKTGKSGIFQIQGDNKGWANQDLVDGENGNYDYLMYADLDFKHPEVIQNIYDWADWFLKTTGVSGFRLDAIKHIDSFFMGNFIRDMKAKYGDDFYVFGEFWNGDEKSNNDYLESTDYRFDLVDVRLHQNLFEASQAKENYDLRHIFNQTLVKNHPHSAVTFVDNHDTQRGQALESTVEEWFKPAAYALILLRQTGLPCVFYGDYYGISGQFAQESFQNQIDKLLELRQTTVYGQETDYFDQVNCIGWTCLGDDEHPSALAVLISNSKAQSKRMFVGKKWAGQLFTDALDNQTAQVLIDKEGYGDFLVAEKSVSAWIPLAR</sequence>
<comment type="similarity">
    <text evidence="2">Belongs to the glycosyl hydrolase 13 family.</text>
</comment>
<dbReference type="RefSeq" id="WP_074482172.1">
    <property type="nucleotide sequence ID" value="NZ_FNJK01000002.1"/>
</dbReference>
<dbReference type="InterPro" id="IPR015237">
    <property type="entry name" value="Alpha-amylase_C_pro"/>
</dbReference>
<keyword evidence="8" id="KW-0106">Calcium</keyword>
<dbReference type="GO" id="GO:0004553">
    <property type="term" value="F:hydrolase activity, hydrolyzing O-glycosyl compounds"/>
    <property type="evidence" value="ECO:0007669"/>
    <property type="project" value="InterPro"/>
</dbReference>
<comment type="cofactor">
    <cofactor evidence="1">
        <name>Ca(2+)</name>
        <dbReference type="ChEBI" id="CHEBI:29108"/>
    </cofactor>
</comment>
<dbReference type="OrthoDB" id="9805159at2"/>
<dbReference type="Gene3D" id="2.60.40.1180">
    <property type="entry name" value="Golgi alpha-mannosidase II"/>
    <property type="match status" value="1"/>
</dbReference>
<dbReference type="PIRSF" id="PIRSF001021">
    <property type="entry name" value="Alph-amls_thrmst"/>
    <property type="match status" value="1"/>
</dbReference>
<feature type="active site" description="Nucleophile" evidence="7">
    <location>
        <position position="234"/>
    </location>
</feature>
<dbReference type="GO" id="GO:0005509">
    <property type="term" value="F:calcium ion binding"/>
    <property type="evidence" value="ECO:0007669"/>
    <property type="project" value="InterPro"/>
</dbReference>
<gene>
    <name evidence="10" type="ORF">SAMN05216347_102434</name>
</gene>
<feature type="binding site" evidence="8">
    <location>
        <position position="203"/>
    </location>
    <ligand>
        <name>Ca(2+)</name>
        <dbReference type="ChEBI" id="CHEBI:29108"/>
        <label>1</label>
    </ligand>
</feature>
<evidence type="ECO:0000256" key="3">
    <source>
        <dbReference type="ARBA" id="ARBA00022723"/>
    </source>
</evidence>
<dbReference type="Pfam" id="PF00128">
    <property type="entry name" value="Alpha-amylase"/>
    <property type="match status" value="1"/>
</dbReference>
<feature type="active site" description="Proton donor" evidence="7">
    <location>
        <position position="264"/>
    </location>
</feature>
<dbReference type="Proteomes" id="UP000183816">
    <property type="component" value="Unassembled WGS sequence"/>
</dbReference>
<dbReference type="NCBIfam" id="NF006968">
    <property type="entry name" value="PRK09441.1-1"/>
    <property type="match status" value="1"/>
</dbReference>
<evidence type="ECO:0000256" key="6">
    <source>
        <dbReference type="ARBA" id="ARBA00023295"/>
    </source>
</evidence>
<feature type="binding site" evidence="8">
    <location>
        <position position="197"/>
    </location>
    <ligand>
        <name>Ca(2+)</name>
        <dbReference type="ChEBI" id="CHEBI:29108"/>
        <label>1</label>
    </ligand>
</feature>
<feature type="binding site" evidence="8">
    <location>
        <position position="205"/>
    </location>
    <ligand>
        <name>Ca(2+)</name>
        <dbReference type="ChEBI" id="CHEBI:29108"/>
        <label>2</label>
    </ligand>
</feature>
<dbReference type="GO" id="GO:0005975">
    <property type="term" value="P:carbohydrate metabolic process"/>
    <property type="evidence" value="ECO:0007669"/>
    <property type="project" value="InterPro"/>
</dbReference>
<dbReference type="InterPro" id="IPR017853">
    <property type="entry name" value="GH"/>
</dbReference>
<name>A0A1H0MQU7_STREI</name>
<dbReference type="NCBIfam" id="NF006971">
    <property type="entry name" value="PRK09441.1-4"/>
    <property type="match status" value="1"/>
</dbReference>
<dbReference type="InterPro" id="IPR006047">
    <property type="entry name" value="GH13_cat_dom"/>
</dbReference>
<keyword evidence="4" id="KW-0378">Hydrolase</keyword>
<evidence type="ECO:0000256" key="2">
    <source>
        <dbReference type="ARBA" id="ARBA00008061"/>
    </source>
</evidence>
<evidence type="ECO:0000259" key="9">
    <source>
        <dbReference type="SMART" id="SM00642"/>
    </source>
</evidence>
<organism evidence="10 11">
    <name type="scientific">Streptococcus equinus</name>
    <name type="common">Streptococcus bovis</name>
    <dbReference type="NCBI Taxonomy" id="1335"/>
    <lineage>
        <taxon>Bacteria</taxon>
        <taxon>Bacillati</taxon>
        <taxon>Bacillota</taxon>
        <taxon>Bacilli</taxon>
        <taxon>Lactobacillales</taxon>
        <taxon>Streptococcaceae</taxon>
        <taxon>Streptococcus</taxon>
    </lineage>
</organism>
<dbReference type="NCBIfam" id="NF006969">
    <property type="entry name" value="PRK09441.1-2"/>
    <property type="match status" value="1"/>
</dbReference>
<protein>
    <submittedName>
        <fullName evidence="10">Alpha-amylase</fullName>
    </submittedName>
</protein>
<dbReference type="EMBL" id="FNJK01000002">
    <property type="protein sequence ID" value="SDO82530.1"/>
    <property type="molecule type" value="Genomic_DNA"/>
</dbReference>
<dbReference type="Pfam" id="PF09154">
    <property type="entry name" value="Alpha-amy_C_pro"/>
    <property type="match status" value="1"/>
</dbReference>
<dbReference type="InterPro" id="IPR013780">
    <property type="entry name" value="Glyco_hydro_b"/>
</dbReference>
<reference evidence="10 11" key="1">
    <citation type="submission" date="2016-10" db="EMBL/GenBank/DDBJ databases">
        <authorList>
            <person name="de Groot N.N."/>
        </authorList>
    </citation>
    <scope>NUCLEOTIDE SEQUENCE [LARGE SCALE GENOMIC DNA]</scope>
    <source>
        <strain evidence="10 11">Sb04</strain>
    </source>
</reference>
<accession>A0A1H0MQU7</accession>
<evidence type="ECO:0000313" key="10">
    <source>
        <dbReference type="EMBL" id="SDO82530.1"/>
    </source>
</evidence>